<evidence type="ECO:0000313" key="1">
    <source>
        <dbReference type="EMBL" id="RZS67796.1"/>
    </source>
</evidence>
<evidence type="ECO:0000313" key="2">
    <source>
        <dbReference type="Proteomes" id="UP000293289"/>
    </source>
</evidence>
<dbReference type="EMBL" id="SGWY01000001">
    <property type="protein sequence ID" value="RZS67796.1"/>
    <property type="molecule type" value="Genomic_DNA"/>
</dbReference>
<name>A0A4Q7MHY7_9MICO</name>
<dbReference type="InterPro" id="IPR005583">
    <property type="entry name" value="YaaA"/>
</dbReference>
<comment type="caution">
    <text evidence="1">The sequence shown here is derived from an EMBL/GenBank/DDBJ whole genome shotgun (WGS) entry which is preliminary data.</text>
</comment>
<dbReference type="Proteomes" id="UP000293289">
    <property type="component" value="Unassembled WGS sequence"/>
</dbReference>
<proteinExistence type="predicted"/>
<dbReference type="GO" id="GO:0005829">
    <property type="term" value="C:cytosol"/>
    <property type="evidence" value="ECO:0007669"/>
    <property type="project" value="TreeGrafter"/>
</dbReference>
<dbReference type="RefSeq" id="WP_130351198.1">
    <property type="nucleotide sequence ID" value="NZ_SGWY01000001.1"/>
</dbReference>
<dbReference type="GO" id="GO:0033194">
    <property type="term" value="P:response to hydroperoxide"/>
    <property type="evidence" value="ECO:0007669"/>
    <property type="project" value="TreeGrafter"/>
</dbReference>
<keyword evidence="2" id="KW-1185">Reference proteome</keyword>
<dbReference type="AlphaFoldDB" id="A0A4Q7MHY7"/>
<accession>A0A4Q7MHY7</accession>
<sequence>MLLLLPPSETKRDGGDPTPLDLDALAHPDLTALRGELVERVVGLAGDPDATMRALKLSRRQVAEVERNRRLRDASTMPAIDRYTGVLYDALDPSTLSTEARAFAETTVVVHSALFGLVGALDPIPAYRLSHDSRVPGVRLRAFWRESLSSLLASRSDVILDLRSEGYAELGPAPARGGSAFVRVVSVDADGRRRALNHFNKHAKGRFTRSFLQSRPTIGSLDELIDWARAAGFRLELRESSAGDEPRELELVA</sequence>
<evidence type="ECO:0008006" key="3">
    <source>
        <dbReference type="Google" id="ProtNLM"/>
    </source>
</evidence>
<dbReference type="PANTHER" id="PTHR30283:SF4">
    <property type="entry name" value="PEROXIDE STRESS RESISTANCE PROTEIN YAAA"/>
    <property type="match status" value="1"/>
</dbReference>
<reference evidence="1 2" key="1">
    <citation type="submission" date="2019-02" db="EMBL/GenBank/DDBJ databases">
        <title>Genomic Encyclopedia of Type Strains, Phase IV (KMG-IV): sequencing the most valuable type-strain genomes for metagenomic binning, comparative biology and taxonomic classification.</title>
        <authorList>
            <person name="Goeker M."/>
        </authorList>
    </citation>
    <scope>NUCLEOTIDE SEQUENCE [LARGE SCALE GENOMIC DNA]</scope>
    <source>
        <strain evidence="1 2">DSM 43045</strain>
    </source>
</reference>
<dbReference type="PANTHER" id="PTHR30283">
    <property type="entry name" value="PEROXIDE STRESS RESPONSE PROTEIN YAAA"/>
    <property type="match status" value="1"/>
</dbReference>
<organism evidence="1 2">
    <name type="scientific">Agromyces ramosus</name>
    <dbReference type="NCBI Taxonomy" id="33879"/>
    <lineage>
        <taxon>Bacteria</taxon>
        <taxon>Bacillati</taxon>
        <taxon>Actinomycetota</taxon>
        <taxon>Actinomycetes</taxon>
        <taxon>Micrococcales</taxon>
        <taxon>Microbacteriaceae</taxon>
        <taxon>Agromyces</taxon>
    </lineage>
</organism>
<gene>
    <name evidence="1" type="ORF">EV187_0217</name>
</gene>
<dbReference type="OrthoDB" id="3210767at2"/>
<dbReference type="Pfam" id="PF03883">
    <property type="entry name" value="H2O2_YaaD"/>
    <property type="match status" value="1"/>
</dbReference>
<protein>
    <recommendedName>
        <fullName evidence="3">Peroxide stress protein YaaA</fullName>
    </recommendedName>
</protein>